<dbReference type="AlphaFoldDB" id="A0AAV1RF36"/>
<reference evidence="2 3" key="1">
    <citation type="submission" date="2024-01" db="EMBL/GenBank/DDBJ databases">
        <authorList>
            <person name="Waweru B."/>
        </authorList>
    </citation>
    <scope>NUCLEOTIDE SEQUENCE [LARGE SCALE GENOMIC DNA]</scope>
</reference>
<feature type="compositionally biased region" description="Polar residues" evidence="1">
    <location>
        <begin position="85"/>
        <end position="103"/>
    </location>
</feature>
<feature type="compositionally biased region" description="Low complexity" evidence="1">
    <location>
        <begin position="104"/>
        <end position="118"/>
    </location>
</feature>
<evidence type="ECO:0000313" key="3">
    <source>
        <dbReference type="Proteomes" id="UP001314170"/>
    </source>
</evidence>
<feature type="region of interest" description="Disordered" evidence="1">
    <location>
        <begin position="61"/>
        <end position="145"/>
    </location>
</feature>
<proteinExistence type="predicted"/>
<comment type="caution">
    <text evidence="2">The sequence shown here is derived from an EMBL/GenBank/DDBJ whole genome shotgun (WGS) entry which is preliminary data.</text>
</comment>
<evidence type="ECO:0000313" key="2">
    <source>
        <dbReference type="EMBL" id="CAK7333661.1"/>
    </source>
</evidence>
<evidence type="ECO:0000256" key="1">
    <source>
        <dbReference type="SAM" id="MobiDB-lite"/>
    </source>
</evidence>
<organism evidence="2 3">
    <name type="scientific">Dovyalis caffra</name>
    <dbReference type="NCBI Taxonomy" id="77055"/>
    <lineage>
        <taxon>Eukaryota</taxon>
        <taxon>Viridiplantae</taxon>
        <taxon>Streptophyta</taxon>
        <taxon>Embryophyta</taxon>
        <taxon>Tracheophyta</taxon>
        <taxon>Spermatophyta</taxon>
        <taxon>Magnoliopsida</taxon>
        <taxon>eudicotyledons</taxon>
        <taxon>Gunneridae</taxon>
        <taxon>Pentapetalae</taxon>
        <taxon>rosids</taxon>
        <taxon>fabids</taxon>
        <taxon>Malpighiales</taxon>
        <taxon>Salicaceae</taxon>
        <taxon>Flacourtieae</taxon>
        <taxon>Dovyalis</taxon>
    </lineage>
</organism>
<sequence>MAHNDEQKIAEIQRDTSEQSFEAFGHDYMLLSILLNHKEKLPATASQAKNFNEASSAARFANRKNQMINKQPVEHMRGPKRKGRTSTSAQPGSKNKMSANPVCSSTQTSPTSQTDSFTIQASPAMPISGQLPKNSSFKPIVVHIE</sequence>
<accession>A0AAV1RF36</accession>
<dbReference type="EMBL" id="CAWUPB010000936">
    <property type="protein sequence ID" value="CAK7333661.1"/>
    <property type="molecule type" value="Genomic_DNA"/>
</dbReference>
<keyword evidence="3" id="KW-1185">Reference proteome</keyword>
<gene>
    <name evidence="2" type="ORF">DCAF_LOCUS9554</name>
</gene>
<dbReference type="Proteomes" id="UP001314170">
    <property type="component" value="Unassembled WGS sequence"/>
</dbReference>
<name>A0AAV1RF36_9ROSI</name>
<protein>
    <submittedName>
        <fullName evidence="2">Uncharacterized protein</fullName>
    </submittedName>
</protein>